<evidence type="ECO:0000313" key="1">
    <source>
        <dbReference type="EMBL" id="MFD1225598.1"/>
    </source>
</evidence>
<comment type="caution">
    <text evidence="1">The sequence shown here is derived from an EMBL/GenBank/DDBJ whole genome shotgun (WGS) entry which is preliminary data.</text>
</comment>
<proteinExistence type="predicted"/>
<gene>
    <name evidence="1" type="ORF">ACFQ35_00140</name>
</gene>
<name>A0ABW3UY36_9HYPH</name>
<dbReference type="RefSeq" id="WP_289388739.1">
    <property type="nucleotide sequence ID" value="NZ_JAUCBM010000018.1"/>
</dbReference>
<dbReference type="Proteomes" id="UP001597263">
    <property type="component" value="Unassembled WGS sequence"/>
</dbReference>
<dbReference type="Pfam" id="PF05284">
    <property type="entry name" value="DUF736"/>
    <property type="match status" value="1"/>
</dbReference>
<protein>
    <submittedName>
        <fullName evidence="1">DUF736 family protein</fullName>
    </submittedName>
</protein>
<sequence>MNTATNFIKFDSDNIENSAGSGRISTLTNDLTIKVMPINNPKSDKTPTHRIYSKSPAGFDIQVGGIWKNKSQQGKEYFSITLKAIDFRANLGRYPEQDDESLQAIIEWD</sequence>
<reference evidence="2" key="1">
    <citation type="journal article" date="2019" name="Int. J. Syst. Evol. Microbiol.">
        <title>The Global Catalogue of Microorganisms (GCM) 10K type strain sequencing project: providing services to taxonomists for standard genome sequencing and annotation.</title>
        <authorList>
            <consortium name="The Broad Institute Genomics Platform"/>
            <consortium name="The Broad Institute Genome Sequencing Center for Infectious Disease"/>
            <person name="Wu L."/>
            <person name="Ma J."/>
        </authorList>
    </citation>
    <scope>NUCLEOTIDE SEQUENCE [LARGE SCALE GENOMIC DNA]</scope>
    <source>
        <strain evidence="2">CCUG 49584</strain>
    </source>
</reference>
<dbReference type="EMBL" id="JBHTMA010000001">
    <property type="protein sequence ID" value="MFD1225598.1"/>
    <property type="molecule type" value="Genomic_DNA"/>
</dbReference>
<dbReference type="InterPro" id="IPR007948">
    <property type="entry name" value="DUF736"/>
</dbReference>
<keyword evidence="2" id="KW-1185">Reference proteome</keyword>
<evidence type="ECO:0000313" key="2">
    <source>
        <dbReference type="Proteomes" id="UP001597263"/>
    </source>
</evidence>
<organism evidence="1 2">
    <name type="scientific">Pseudochrobactrum kiredjianiae</name>
    <dbReference type="NCBI Taxonomy" id="386305"/>
    <lineage>
        <taxon>Bacteria</taxon>
        <taxon>Pseudomonadati</taxon>
        <taxon>Pseudomonadota</taxon>
        <taxon>Alphaproteobacteria</taxon>
        <taxon>Hyphomicrobiales</taxon>
        <taxon>Brucellaceae</taxon>
        <taxon>Pseudochrobactrum</taxon>
    </lineage>
</organism>
<accession>A0ABW3UY36</accession>